<dbReference type="Pfam" id="PF19493">
    <property type="entry name" value="Trypco1"/>
    <property type="match status" value="1"/>
</dbReference>
<dbReference type="InterPro" id="IPR045794">
    <property type="entry name" value="Trypco1"/>
</dbReference>
<evidence type="ECO:0000259" key="1">
    <source>
        <dbReference type="Pfam" id="PF19493"/>
    </source>
</evidence>
<accession>A0A166I1Q1</accession>
<dbReference type="EMBL" id="LWAJ01000284">
    <property type="protein sequence ID" value="KZL47738.1"/>
    <property type="molecule type" value="Genomic_DNA"/>
</dbReference>
<evidence type="ECO:0000313" key="2">
    <source>
        <dbReference type="EMBL" id="KZL47738.1"/>
    </source>
</evidence>
<dbReference type="RefSeq" id="WP_063874527.1">
    <property type="nucleotide sequence ID" value="NZ_CAWMRI010000284.1"/>
</dbReference>
<evidence type="ECO:0000313" key="3">
    <source>
        <dbReference type="Proteomes" id="UP000076555"/>
    </source>
</evidence>
<proteinExistence type="predicted"/>
<dbReference type="OrthoDB" id="574243at2"/>
<organism evidence="2 3">
    <name type="scientific">Nodularia spumigena CENA596</name>
    <dbReference type="NCBI Taxonomy" id="1819295"/>
    <lineage>
        <taxon>Bacteria</taxon>
        <taxon>Bacillati</taxon>
        <taxon>Cyanobacteriota</taxon>
        <taxon>Cyanophyceae</taxon>
        <taxon>Nostocales</taxon>
        <taxon>Nodulariaceae</taxon>
        <taxon>Nodularia</taxon>
    </lineage>
</organism>
<feature type="domain" description="Trypsin-co-occurring" evidence="1">
    <location>
        <begin position="9"/>
        <end position="107"/>
    </location>
</feature>
<name>A0A166I1Q1_NODSP</name>
<comment type="caution">
    <text evidence="2">The sequence shown here is derived from an EMBL/GenBank/DDBJ whole genome shotgun (WGS) entry which is preliminary data.</text>
</comment>
<dbReference type="AlphaFoldDB" id="A0A166I1Q1"/>
<sequence>MKEKRIAEFSLADGTTFLVEVDEPEGRAIERVALPSGRQVLKAQQTFEEALENIKPVAATIISKLRDLNQPADEVEVKFGLKLTADAGAIFASVGGEVSYEITLKWSSKGQGNS</sequence>
<reference evidence="2 3" key="1">
    <citation type="submission" date="2016-04" db="EMBL/GenBank/DDBJ databases">
        <title>Draft Genome Assembly of the Bloom-forming Cyanobacterium Nodularia spumigena Strain CENA596 in Shrimp Production Ponds.</title>
        <authorList>
            <person name="Popin R.V."/>
            <person name="Rigonato J."/>
            <person name="Abreu V.A."/>
            <person name="Andreote A.P."/>
            <person name="Silveira S.B."/>
            <person name="Odebrecht C."/>
            <person name="Fiore M.F."/>
        </authorList>
    </citation>
    <scope>NUCLEOTIDE SEQUENCE [LARGE SCALE GENOMIC DNA]</scope>
    <source>
        <strain evidence="2 3">CENA596</strain>
    </source>
</reference>
<protein>
    <recommendedName>
        <fullName evidence="1">Trypsin-co-occurring domain-containing protein</fullName>
    </recommendedName>
</protein>
<gene>
    <name evidence="2" type="ORF">A2T98_21585</name>
</gene>
<dbReference type="NCBIfam" id="NF041216">
    <property type="entry name" value="CU044_2847_fam"/>
    <property type="match status" value="1"/>
</dbReference>
<dbReference type="Proteomes" id="UP000076555">
    <property type="component" value="Unassembled WGS sequence"/>
</dbReference>